<keyword evidence="1" id="KW-1133">Transmembrane helix</keyword>
<feature type="transmembrane region" description="Helical" evidence="1">
    <location>
        <begin position="6"/>
        <end position="23"/>
    </location>
</feature>
<keyword evidence="1" id="KW-0472">Membrane</keyword>
<keyword evidence="3" id="KW-1185">Reference proteome</keyword>
<dbReference type="RefSeq" id="WP_167184314.1">
    <property type="nucleotide sequence ID" value="NZ_JAAONZ010000004.1"/>
</dbReference>
<proteinExistence type="predicted"/>
<sequence>MWQEVIVGICVTLAVIVVVRRMLPGKAGGCGSGCGGCSSQSACTSSQSPPEIAKLDEQRDVPCVIRIQPGSSA</sequence>
<comment type="caution">
    <text evidence="2">The sequence shown here is derived from an EMBL/GenBank/DDBJ whole genome shotgun (WGS) entry which is preliminary data.</text>
</comment>
<organism evidence="2 3">
    <name type="scientific">Pseudomaricurvus hydrocarbonicus</name>
    <dbReference type="NCBI Taxonomy" id="1470433"/>
    <lineage>
        <taxon>Bacteria</taxon>
        <taxon>Pseudomonadati</taxon>
        <taxon>Pseudomonadota</taxon>
        <taxon>Gammaproteobacteria</taxon>
        <taxon>Cellvibrionales</taxon>
        <taxon>Cellvibrionaceae</taxon>
        <taxon>Pseudomaricurvus</taxon>
    </lineage>
</organism>
<dbReference type="Proteomes" id="UP000787472">
    <property type="component" value="Unassembled WGS sequence"/>
</dbReference>
<keyword evidence="1" id="KW-0812">Transmembrane</keyword>
<reference evidence="2" key="1">
    <citation type="submission" date="2020-03" db="EMBL/GenBank/DDBJ databases">
        <authorList>
            <person name="Guo F."/>
        </authorList>
    </citation>
    <scope>NUCLEOTIDE SEQUENCE</scope>
    <source>
        <strain evidence="2">JCM 30134</strain>
    </source>
</reference>
<evidence type="ECO:0000313" key="2">
    <source>
        <dbReference type="EMBL" id="NHO65432.1"/>
    </source>
</evidence>
<protein>
    <submittedName>
        <fullName evidence="2">FeoB-associated Cys-rich membrane protein</fullName>
    </submittedName>
</protein>
<name>A0A9E5JZG7_9GAMM</name>
<evidence type="ECO:0000313" key="3">
    <source>
        <dbReference type="Proteomes" id="UP000787472"/>
    </source>
</evidence>
<accession>A0A9E5JZG7</accession>
<dbReference type="AlphaFoldDB" id="A0A9E5JZG7"/>
<dbReference type="Pfam" id="PF12669">
    <property type="entry name" value="FeoB_associated"/>
    <property type="match status" value="1"/>
</dbReference>
<dbReference type="EMBL" id="JAAONZ010000004">
    <property type="protein sequence ID" value="NHO65432.1"/>
    <property type="molecule type" value="Genomic_DNA"/>
</dbReference>
<evidence type="ECO:0000256" key="1">
    <source>
        <dbReference type="SAM" id="Phobius"/>
    </source>
</evidence>
<gene>
    <name evidence="2" type="ORF">G8770_07760</name>
</gene>